<evidence type="ECO:0000256" key="7">
    <source>
        <dbReference type="ARBA" id="ARBA00022777"/>
    </source>
</evidence>
<evidence type="ECO:0000256" key="1">
    <source>
        <dbReference type="ARBA" id="ARBA00000085"/>
    </source>
</evidence>
<dbReference type="PRINTS" id="PR00344">
    <property type="entry name" value="BCTRLSENSOR"/>
</dbReference>
<reference evidence="15" key="1">
    <citation type="journal article" date="2019" name="Int. J. Syst. Evol. Microbiol.">
        <title>The Global Catalogue of Microorganisms (GCM) 10K type strain sequencing project: providing services to taxonomists for standard genome sequencing and annotation.</title>
        <authorList>
            <consortium name="The Broad Institute Genomics Platform"/>
            <consortium name="The Broad Institute Genome Sequencing Center for Infectious Disease"/>
            <person name="Wu L."/>
            <person name="Ma J."/>
        </authorList>
    </citation>
    <scope>NUCLEOTIDE SEQUENCE [LARGE SCALE GENOMIC DNA]</scope>
    <source>
        <strain evidence="15">CCM 8896</strain>
    </source>
</reference>
<dbReference type="Pfam" id="PF02518">
    <property type="entry name" value="HATPase_c"/>
    <property type="match status" value="1"/>
</dbReference>
<dbReference type="PANTHER" id="PTHR45436:SF5">
    <property type="entry name" value="SENSOR HISTIDINE KINASE TRCS"/>
    <property type="match status" value="1"/>
</dbReference>
<comment type="caution">
    <text evidence="14">The sequence shown here is derived from an EMBL/GenBank/DDBJ whole genome shotgun (WGS) entry which is preliminary data.</text>
</comment>
<name>A0ABW4J8L0_9LACO</name>
<dbReference type="CDD" id="cd00082">
    <property type="entry name" value="HisKA"/>
    <property type="match status" value="1"/>
</dbReference>
<keyword evidence="10 12" id="KW-0472">Membrane</keyword>
<comment type="catalytic activity">
    <reaction evidence="1">
        <text>ATP + protein L-histidine = ADP + protein N-phospho-L-histidine.</text>
        <dbReference type="EC" id="2.7.13.3"/>
    </reaction>
</comment>
<dbReference type="Pfam" id="PF00512">
    <property type="entry name" value="HisKA"/>
    <property type="match status" value="1"/>
</dbReference>
<proteinExistence type="predicted"/>
<keyword evidence="8 12" id="KW-1133">Transmembrane helix</keyword>
<dbReference type="InterPro" id="IPR004358">
    <property type="entry name" value="Sig_transdc_His_kin-like_C"/>
</dbReference>
<keyword evidence="7 14" id="KW-0418">Kinase</keyword>
<dbReference type="InterPro" id="IPR036097">
    <property type="entry name" value="HisK_dim/P_sf"/>
</dbReference>
<dbReference type="RefSeq" id="WP_225423617.1">
    <property type="nucleotide sequence ID" value="NZ_JBHTOP010000026.1"/>
</dbReference>
<evidence type="ECO:0000256" key="9">
    <source>
        <dbReference type="ARBA" id="ARBA00023012"/>
    </source>
</evidence>
<keyword evidence="6 12" id="KW-0812">Transmembrane</keyword>
<evidence type="ECO:0000313" key="15">
    <source>
        <dbReference type="Proteomes" id="UP001597267"/>
    </source>
</evidence>
<dbReference type="Gene3D" id="3.30.565.10">
    <property type="entry name" value="Histidine kinase-like ATPase, C-terminal domain"/>
    <property type="match status" value="1"/>
</dbReference>
<evidence type="ECO:0000256" key="12">
    <source>
        <dbReference type="SAM" id="Phobius"/>
    </source>
</evidence>
<evidence type="ECO:0000256" key="8">
    <source>
        <dbReference type="ARBA" id="ARBA00022989"/>
    </source>
</evidence>
<dbReference type="SUPFAM" id="SSF55874">
    <property type="entry name" value="ATPase domain of HSP90 chaperone/DNA topoisomerase II/histidine kinase"/>
    <property type="match status" value="1"/>
</dbReference>
<organism evidence="14 15">
    <name type="scientific">Agrilactobacillus yilanensis</name>
    <dbReference type="NCBI Taxonomy" id="2485997"/>
    <lineage>
        <taxon>Bacteria</taxon>
        <taxon>Bacillati</taxon>
        <taxon>Bacillota</taxon>
        <taxon>Bacilli</taxon>
        <taxon>Lactobacillales</taxon>
        <taxon>Lactobacillaceae</taxon>
        <taxon>Agrilactobacillus</taxon>
    </lineage>
</organism>
<dbReference type="SMART" id="SM00388">
    <property type="entry name" value="HisKA"/>
    <property type="match status" value="1"/>
</dbReference>
<keyword evidence="4" id="KW-0597">Phosphoprotein</keyword>
<evidence type="ECO:0000256" key="2">
    <source>
        <dbReference type="ARBA" id="ARBA00004370"/>
    </source>
</evidence>
<comment type="subcellular location">
    <subcellularLocation>
        <location evidence="2">Membrane</location>
    </subcellularLocation>
</comment>
<feature type="transmembrane region" description="Helical" evidence="12">
    <location>
        <begin position="172"/>
        <end position="195"/>
    </location>
</feature>
<dbReference type="Gene3D" id="1.10.287.130">
    <property type="match status" value="1"/>
</dbReference>
<dbReference type="PROSITE" id="PS50109">
    <property type="entry name" value="HIS_KIN"/>
    <property type="match status" value="1"/>
</dbReference>
<dbReference type="SMART" id="SM00387">
    <property type="entry name" value="HATPase_c"/>
    <property type="match status" value="1"/>
</dbReference>
<sequence length="431" mass="49258">MKLKIKDSAKKQRLFLFLGEFISFSVLFVILGLVIFNIFKTSVYRNIDQTLDQEKQSVLTQPKQKAKPIQPMPTGKKPPNPDNQPFKAIQLIYNNKGKIINKLNLGERNYYYLQDLKLHKSSVNKKQTIQTNNGTFRTLLIKVSAKNKNKMYAGHYVLILQNIDGELQSLNAFIKALSIAIGIFWLLALIFSYGLSYWSMRPILRAWQRQKEFTADAAHELRAPLAVIQSQQEYLLTKPDQVIMDVADEISETLNEIKRLQTLTDNLLVLARTDVDQMSVQKQITTDLTWLSTLAGTYQEIASSQQKALTYQIDEQVTLKIDVKLIKQLVIILLNNALQYTNSHDSIWISGVTKENYYELTVGDSGLVISDGDKRKIFDRFYRADAARNKYTGGNGLGLTIAQWIVRQHHGTIKVEDVHPKGACFIIRLPY</sequence>
<evidence type="ECO:0000259" key="13">
    <source>
        <dbReference type="PROSITE" id="PS50109"/>
    </source>
</evidence>
<gene>
    <name evidence="14" type="ORF">ACFQ5M_11370</name>
</gene>
<dbReference type="InterPro" id="IPR005467">
    <property type="entry name" value="His_kinase_dom"/>
</dbReference>
<dbReference type="InterPro" id="IPR050428">
    <property type="entry name" value="TCS_sensor_his_kinase"/>
</dbReference>
<evidence type="ECO:0000256" key="6">
    <source>
        <dbReference type="ARBA" id="ARBA00022692"/>
    </source>
</evidence>
<dbReference type="InterPro" id="IPR003594">
    <property type="entry name" value="HATPase_dom"/>
</dbReference>
<feature type="domain" description="Histidine kinase" evidence="13">
    <location>
        <begin position="216"/>
        <end position="431"/>
    </location>
</feature>
<evidence type="ECO:0000256" key="10">
    <source>
        <dbReference type="ARBA" id="ARBA00023136"/>
    </source>
</evidence>
<keyword evidence="15" id="KW-1185">Reference proteome</keyword>
<evidence type="ECO:0000256" key="5">
    <source>
        <dbReference type="ARBA" id="ARBA00022679"/>
    </source>
</evidence>
<dbReference type="SUPFAM" id="SSF47384">
    <property type="entry name" value="Homodimeric domain of signal transducing histidine kinase"/>
    <property type="match status" value="1"/>
</dbReference>
<keyword evidence="9" id="KW-0902">Two-component regulatory system</keyword>
<evidence type="ECO:0000256" key="11">
    <source>
        <dbReference type="SAM" id="MobiDB-lite"/>
    </source>
</evidence>
<dbReference type="InterPro" id="IPR036890">
    <property type="entry name" value="HATPase_C_sf"/>
</dbReference>
<keyword evidence="5" id="KW-0808">Transferase</keyword>
<protein>
    <recommendedName>
        <fullName evidence="3">histidine kinase</fullName>
        <ecNumber evidence="3">2.7.13.3</ecNumber>
    </recommendedName>
</protein>
<feature type="transmembrane region" description="Helical" evidence="12">
    <location>
        <begin position="14"/>
        <end position="39"/>
    </location>
</feature>
<accession>A0ABW4J8L0</accession>
<evidence type="ECO:0000256" key="4">
    <source>
        <dbReference type="ARBA" id="ARBA00022553"/>
    </source>
</evidence>
<dbReference type="PANTHER" id="PTHR45436">
    <property type="entry name" value="SENSOR HISTIDINE KINASE YKOH"/>
    <property type="match status" value="1"/>
</dbReference>
<dbReference type="Proteomes" id="UP001597267">
    <property type="component" value="Unassembled WGS sequence"/>
</dbReference>
<evidence type="ECO:0000313" key="14">
    <source>
        <dbReference type="EMBL" id="MFD1672702.1"/>
    </source>
</evidence>
<dbReference type="InterPro" id="IPR003661">
    <property type="entry name" value="HisK_dim/P_dom"/>
</dbReference>
<dbReference type="GO" id="GO:0016301">
    <property type="term" value="F:kinase activity"/>
    <property type="evidence" value="ECO:0007669"/>
    <property type="project" value="UniProtKB-KW"/>
</dbReference>
<feature type="region of interest" description="Disordered" evidence="11">
    <location>
        <begin position="57"/>
        <end position="82"/>
    </location>
</feature>
<dbReference type="EMBL" id="JBHTOP010000026">
    <property type="protein sequence ID" value="MFD1672702.1"/>
    <property type="molecule type" value="Genomic_DNA"/>
</dbReference>
<evidence type="ECO:0000256" key="3">
    <source>
        <dbReference type="ARBA" id="ARBA00012438"/>
    </source>
</evidence>
<dbReference type="EC" id="2.7.13.3" evidence="3"/>